<protein>
    <submittedName>
        <fullName evidence="3">Uncharacterized protein</fullName>
    </submittedName>
</protein>
<gene>
    <name evidence="3" type="ORF">B296_00032131</name>
</gene>
<dbReference type="EMBL" id="AMZH03003214">
    <property type="protein sequence ID" value="RRT73042.1"/>
    <property type="molecule type" value="Genomic_DNA"/>
</dbReference>
<name>A0A427A9Y7_ENSVE</name>
<proteinExistence type="predicted"/>
<dbReference type="AlphaFoldDB" id="A0A427A9Y7"/>
<sequence>MDRGSISRGVSTGGPPPYSEELMNSAAKSTIWVSGPSFLSLPTFVVVCFAANKELKVGAGQELVAAAERRAKELEETVEKLRAELESLRSQRKNLEQEVSIMLSSLDGAQDDWARLEGDVLSVTEAMTLLEAKLKVERPKVVASYTASRGFESSL</sequence>
<reference evidence="3 4" key="1">
    <citation type="journal article" date="2014" name="Agronomy (Basel)">
        <title>A Draft Genome Sequence for Ensete ventricosum, the Drought-Tolerant Tree Against Hunger.</title>
        <authorList>
            <person name="Harrison J."/>
            <person name="Moore K.A."/>
            <person name="Paszkiewicz K."/>
            <person name="Jones T."/>
            <person name="Grant M."/>
            <person name="Ambacheew D."/>
            <person name="Muzemil S."/>
            <person name="Studholme D.J."/>
        </authorList>
    </citation>
    <scope>NUCLEOTIDE SEQUENCE [LARGE SCALE GENOMIC DNA]</scope>
</reference>
<evidence type="ECO:0000313" key="3">
    <source>
        <dbReference type="EMBL" id="RRT73042.1"/>
    </source>
</evidence>
<comment type="caution">
    <text evidence="3">The sequence shown here is derived from an EMBL/GenBank/DDBJ whole genome shotgun (WGS) entry which is preliminary data.</text>
</comment>
<dbReference type="Gene3D" id="1.20.5.1700">
    <property type="match status" value="1"/>
</dbReference>
<dbReference type="SUPFAM" id="SSF57997">
    <property type="entry name" value="Tropomyosin"/>
    <property type="match status" value="1"/>
</dbReference>
<evidence type="ECO:0000256" key="1">
    <source>
        <dbReference type="SAM" id="Coils"/>
    </source>
</evidence>
<evidence type="ECO:0000256" key="2">
    <source>
        <dbReference type="SAM" id="MobiDB-lite"/>
    </source>
</evidence>
<evidence type="ECO:0000313" key="4">
    <source>
        <dbReference type="Proteomes" id="UP000287651"/>
    </source>
</evidence>
<organism evidence="3 4">
    <name type="scientific">Ensete ventricosum</name>
    <name type="common">Abyssinian banana</name>
    <name type="synonym">Musa ensete</name>
    <dbReference type="NCBI Taxonomy" id="4639"/>
    <lineage>
        <taxon>Eukaryota</taxon>
        <taxon>Viridiplantae</taxon>
        <taxon>Streptophyta</taxon>
        <taxon>Embryophyta</taxon>
        <taxon>Tracheophyta</taxon>
        <taxon>Spermatophyta</taxon>
        <taxon>Magnoliopsida</taxon>
        <taxon>Liliopsida</taxon>
        <taxon>Zingiberales</taxon>
        <taxon>Musaceae</taxon>
        <taxon>Ensete</taxon>
    </lineage>
</organism>
<accession>A0A427A9Y7</accession>
<dbReference type="Proteomes" id="UP000287651">
    <property type="component" value="Unassembled WGS sequence"/>
</dbReference>
<feature type="coiled-coil region" evidence="1">
    <location>
        <begin position="57"/>
        <end position="112"/>
    </location>
</feature>
<keyword evidence="1" id="KW-0175">Coiled coil</keyword>
<feature type="region of interest" description="Disordered" evidence="2">
    <location>
        <begin position="1"/>
        <end position="21"/>
    </location>
</feature>